<protein>
    <submittedName>
        <fullName evidence="4">Uncharacterized protein</fullName>
    </submittedName>
</protein>
<dbReference type="Pfam" id="PF25425">
    <property type="entry name" value="YfjL_N"/>
    <property type="match status" value="1"/>
</dbReference>
<sequence>MMKKKVLYSVLIVLLVSFVLAAYNAFNGNPVSKKLSQTALEHYLTDRYPEKDLRIDSGIYNFKFTEYVFEVTDTGDPKRKDPYLLTLRGFVQPEVYTDGIYEENLNEPLMERLGEEAGKEIKALLSKSIDQLKDVDVHVEVLKGKLKNDAKWEKSIRLDKPMQIHILLDAENAGRKEVYNTAQKIQRLLNEEGYDYESVTINANIFDGEDIKDEEIGCLKYSTSFEKNTEIKLKDVEELND</sequence>
<name>A0A1Y0XSR7_BACLI</name>
<accession>A0A1Y0XSR7</accession>
<evidence type="ECO:0000256" key="1">
    <source>
        <dbReference type="SAM" id="SignalP"/>
    </source>
</evidence>
<evidence type="ECO:0000259" key="3">
    <source>
        <dbReference type="Pfam" id="PF25425"/>
    </source>
</evidence>
<dbReference type="Proteomes" id="UP000435910">
    <property type="component" value="Unassembled WGS sequence"/>
</dbReference>
<organism evidence="4 5">
    <name type="scientific">Bacillus licheniformis</name>
    <dbReference type="NCBI Taxonomy" id="1402"/>
    <lineage>
        <taxon>Bacteria</taxon>
        <taxon>Bacillati</taxon>
        <taxon>Bacillota</taxon>
        <taxon>Bacilli</taxon>
        <taxon>Bacillales</taxon>
        <taxon>Bacillaceae</taxon>
        <taxon>Bacillus</taxon>
    </lineage>
</organism>
<gene>
    <name evidence="4" type="ORF">CHCC16736_0201</name>
</gene>
<dbReference type="AlphaFoldDB" id="A0A1Y0XSR7"/>
<dbReference type="InterPro" id="IPR057359">
    <property type="entry name" value="YfjL_N"/>
</dbReference>
<evidence type="ECO:0000313" key="5">
    <source>
        <dbReference type="Proteomes" id="UP000435910"/>
    </source>
</evidence>
<proteinExistence type="predicted"/>
<dbReference type="OMA" id="APMSMTI"/>
<feature type="chain" id="PRO_5041057398" evidence="1">
    <location>
        <begin position="22"/>
        <end position="241"/>
    </location>
</feature>
<dbReference type="Pfam" id="PF24911">
    <property type="entry name" value="YfjL_C"/>
    <property type="match status" value="1"/>
</dbReference>
<reference evidence="4 5" key="1">
    <citation type="submission" date="2019-06" db="EMBL/GenBank/DDBJ databases">
        <title>Genome sequence analysis of &gt;100 Bacillus licheniformis strains suggests intrinsic resistance to this species.</title>
        <authorList>
            <person name="Wels M."/>
            <person name="Siezen R.J."/>
            <person name="Johansen E."/>
            <person name="Stuer-Lauridsen B."/>
            <person name="Bjerre K."/>
            <person name="Nielsen B.K.K."/>
        </authorList>
    </citation>
    <scope>NUCLEOTIDE SEQUENCE [LARGE SCALE GENOMIC DNA]</scope>
    <source>
        <strain evidence="4 5">BAC-16736</strain>
    </source>
</reference>
<dbReference type="InterPro" id="IPR056905">
    <property type="entry name" value="YfjL_C"/>
</dbReference>
<dbReference type="EMBL" id="NILC01000019">
    <property type="protein sequence ID" value="TWL29607.1"/>
    <property type="molecule type" value="Genomic_DNA"/>
</dbReference>
<dbReference type="RefSeq" id="WP_009329038.1">
    <property type="nucleotide sequence ID" value="NZ_BOQV01000007.1"/>
</dbReference>
<feature type="domain" description="YfjL-like C-terminal" evidence="2">
    <location>
        <begin position="116"/>
        <end position="237"/>
    </location>
</feature>
<evidence type="ECO:0000259" key="2">
    <source>
        <dbReference type="Pfam" id="PF24911"/>
    </source>
</evidence>
<evidence type="ECO:0000313" key="4">
    <source>
        <dbReference type="EMBL" id="TWL29607.1"/>
    </source>
</evidence>
<feature type="signal peptide" evidence="1">
    <location>
        <begin position="1"/>
        <end position="21"/>
    </location>
</feature>
<comment type="caution">
    <text evidence="4">The sequence shown here is derived from an EMBL/GenBank/DDBJ whole genome shotgun (WGS) entry which is preliminary data.</text>
</comment>
<keyword evidence="1" id="KW-0732">Signal</keyword>
<feature type="domain" description="YfjL-like N-terminal" evidence="3">
    <location>
        <begin position="3"/>
        <end position="99"/>
    </location>
</feature>